<gene>
    <name evidence="2" type="ORF">COU87_04320</name>
</gene>
<dbReference type="GO" id="GO:0004540">
    <property type="term" value="F:RNA nuclease activity"/>
    <property type="evidence" value="ECO:0007669"/>
    <property type="project" value="InterPro"/>
</dbReference>
<proteinExistence type="predicted"/>
<name>A0A2M8KNI5_9BACT</name>
<protein>
    <recommendedName>
        <fullName evidence="1">NYN domain-containing protein</fullName>
    </recommendedName>
</protein>
<organism evidence="2 3">
    <name type="scientific">Candidatus Roizmanbacteria bacterium CG10_big_fil_rev_8_21_14_0_10_39_12</name>
    <dbReference type="NCBI Taxonomy" id="1974852"/>
    <lineage>
        <taxon>Bacteria</taxon>
        <taxon>Candidatus Roizmaniibacteriota</taxon>
    </lineage>
</organism>
<reference evidence="3" key="1">
    <citation type="submission" date="2017-09" db="EMBL/GenBank/DDBJ databases">
        <title>Depth-based differentiation of microbial function through sediment-hosted aquifers and enrichment of novel symbionts in the deep terrestrial subsurface.</title>
        <authorList>
            <person name="Probst A.J."/>
            <person name="Ladd B."/>
            <person name="Jarett J.K."/>
            <person name="Geller-Mcgrath D.E."/>
            <person name="Sieber C.M.K."/>
            <person name="Emerson J.B."/>
            <person name="Anantharaman K."/>
            <person name="Thomas B.C."/>
            <person name="Malmstrom R."/>
            <person name="Stieglmeier M."/>
            <person name="Klingl A."/>
            <person name="Woyke T."/>
            <person name="Ryan C.M."/>
            <person name="Banfield J.F."/>
        </authorList>
    </citation>
    <scope>NUCLEOTIDE SEQUENCE [LARGE SCALE GENOMIC DNA]</scope>
</reference>
<feature type="domain" description="NYN" evidence="1">
    <location>
        <begin position="7"/>
        <end position="163"/>
    </location>
</feature>
<dbReference type="Gene3D" id="3.40.50.1010">
    <property type="entry name" value="5'-nuclease"/>
    <property type="match status" value="1"/>
</dbReference>
<sequence>MTLKKKKTIIIIDGSNFYFKLKDINLQKITDLNLSGFLNQISEKYRLVKSVYYIGKIRTDGTKKTQILFNSQRKLFAHLQKHNVRYSLGYLLKSGGKYHEKGVDVNMAVDILIATYEDDCDHFILISSDTDLLPAIRKVRQKGKTIEYIGFSHQPSVAMVANCTSSRLLTHDDISPFVSKQ</sequence>
<dbReference type="InterPro" id="IPR021139">
    <property type="entry name" value="NYN"/>
</dbReference>
<dbReference type="AlphaFoldDB" id="A0A2M8KNI5"/>
<accession>A0A2M8KNI5</accession>
<dbReference type="PANTHER" id="PTHR35458">
    <property type="entry name" value="SLR0755 PROTEIN"/>
    <property type="match status" value="1"/>
</dbReference>
<dbReference type="EMBL" id="PFEC01000076">
    <property type="protein sequence ID" value="PJE61486.1"/>
    <property type="molecule type" value="Genomic_DNA"/>
</dbReference>
<dbReference type="Proteomes" id="UP000230222">
    <property type="component" value="Unassembled WGS sequence"/>
</dbReference>
<dbReference type="PANTHER" id="PTHR35458:SF8">
    <property type="entry name" value="SLR0650 PROTEIN"/>
    <property type="match status" value="1"/>
</dbReference>
<evidence type="ECO:0000313" key="3">
    <source>
        <dbReference type="Proteomes" id="UP000230222"/>
    </source>
</evidence>
<dbReference type="Pfam" id="PF01936">
    <property type="entry name" value="NYN"/>
    <property type="match status" value="1"/>
</dbReference>
<evidence type="ECO:0000313" key="2">
    <source>
        <dbReference type="EMBL" id="PJE61486.1"/>
    </source>
</evidence>
<comment type="caution">
    <text evidence="2">The sequence shown here is derived from an EMBL/GenBank/DDBJ whole genome shotgun (WGS) entry which is preliminary data.</text>
</comment>
<dbReference type="InterPro" id="IPR047140">
    <property type="entry name" value="LabA"/>
</dbReference>
<evidence type="ECO:0000259" key="1">
    <source>
        <dbReference type="Pfam" id="PF01936"/>
    </source>
</evidence>